<organism evidence="3 5">
    <name type="scientific">Carya illinoinensis</name>
    <name type="common">Pecan</name>
    <dbReference type="NCBI Taxonomy" id="32201"/>
    <lineage>
        <taxon>Eukaryota</taxon>
        <taxon>Viridiplantae</taxon>
        <taxon>Streptophyta</taxon>
        <taxon>Embryophyta</taxon>
        <taxon>Tracheophyta</taxon>
        <taxon>Spermatophyta</taxon>
        <taxon>Magnoliopsida</taxon>
        <taxon>eudicotyledons</taxon>
        <taxon>Gunneridae</taxon>
        <taxon>Pentapetalae</taxon>
        <taxon>rosids</taxon>
        <taxon>fabids</taxon>
        <taxon>Fagales</taxon>
        <taxon>Juglandaceae</taxon>
        <taxon>Carya</taxon>
    </lineage>
</organism>
<dbReference type="PANTHER" id="PTHR34277:SF18">
    <property type="entry name" value="CLAVATA3_ESR (CLE)-RELATED PROTEIN 25"/>
    <property type="match status" value="1"/>
</dbReference>
<feature type="transmembrane region" description="Helical" evidence="2">
    <location>
        <begin position="6"/>
        <end position="30"/>
    </location>
</feature>
<evidence type="ECO:0000256" key="1">
    <source>
        <dbReference type="SAM" id="MobiDB-lite"/>
    </source>
</evidence>
<dbReference type="Proteomes" id="UP000811246">
    <property type="component" value="Chromosome 3"/>
</dbReference>
<sequence>MVWGSRVFKVLFVALVFVGVIWLLTVGILVNRASKTSTLTVRSTEIFKYWKQIGREKRAVHWPSDPNYVSKRRVPNGPDPIHNRKAVKTGRPPGRA</sequence>
<reference evidence="3" key="1">
    <citation type="submission" date="2020-12" db="EMBL/GenBank/DDBJ databases">
        <title>WGS assembly of Carya illinoinensis cv. Pawnee.</title>
        <authorList>
            <person name="Platts A."/>
            <person name="Shu S."/>
            <person name="Wright S."/>
            <person name="Barry K."/>
            <person name="Edger P."/>
            <person name="Pires J.C."/>
            <person name="Schmutz J."/>
        </authorList>
    </citation>
    <scope>NUCLEOTIDE SEQUENCE</scope>
    <source>
        <tissue evidence="3">Leaf</tissue>
    </source>
</reference>
<keyword evidence="2" id="KW-0472">Membrane</keyword>
<comment type="caution">
    <text evidence="3">The sequence shown here is derived from an EMBL/GenBank/DDBJ whole genome shotgun (WGS) entry which is preliminary data.</text>
</comment>
<protein>
    <recommendedName>
        <fullName evidence="6">CLAVATA3/ESR (CLE)-related protein 25</fullName>
    </recommendedName>
</protein>
<evidence type="ECO:0000313" key="3">
    <source>
        <dbReference type="EMBL" id="KAG6659398.1"/>
    </source>
</evidence>
<dbReference type="InterPro" id="IPR039316">
    <property type="entry name" value="CLE25/26"/>
</dbReference>
<dbReference type="PANTHER" id="PTHR34277">
    <property type="entry name" value="CLAVATA3/ESR (CLE)-RELATED PROTEIN 26"/>
    <property type="match status" value="1"/>
</dbReference>
<reference evidence="4" key="2">
    <citation type="submission" date="2021-01" db="EMBL/GenBank/DDBJ databases">
        <authorList>
            <person name="Lovell J.T."/>
            <person name="Bentley N."/>
            <person name="Bhattarai G."/>
            <person name="Jenkins J.W."/>
            <person name="Sreedasyam A."/>
            <person name="Alarcon Y."/>
            <person name="Bock C."/>
            <person name="Boston L."/>
            <person name="Carlson J."/>
            <person name="Cervantes K."/>
            <person name="Clermont K."/>
            <person name="Krom N."/>
            <person name="Kubenka K."/>
            <person name="Mamidi S."/>
            <person name="Mattison C."/>
            <person name="Monteros M."/>
            <person name="Pisani C."/>
            <person name="Plott C."/>
            <person name="Rajasekar S."/>
            <person name="Rhein H.S."/>
            <person name="Rohla C."/>
            <person name="Song M."/>
            <person name="Hilaire R.S."/>
            <person name="Shu S."/>
            <person name="Wells L."/>
            <person name="Wang X."/>
            <person name="Webber J."/>
            <person name="Heerema R.J."/>
            <person name="Klein P."/>
            <person name="Conner P."/>
            <person name="Grauke L."/>
            <person name="Grimwood J."/>
            <person name="Schmutz J."/>
            <person name="Randall J.J."/>
        </authorList>
    </citation>
    <scope>NUCLEOTIDE SEQUENCE</scope>
    <source>
        <tissue evidence="4">Leaf</tissue>
    </source>
</reference>
<keyword evidence="2" id="KW-0812">Transmembrane</keyword>
<accession>A0A8T1QWD5</accession>
<evidence type="ECO:0000313" key="4">
    <source>
        <dbReference type="EMBL" id="KAG6719827.1"/>
    </source>
</evidence>
<evidence type="ECO:0000256" key="2">
    <source>
        <dbReference type="SAM" id="Phobius"/>
    </source>
</evidence>
<name>A0A8T1QWD5_CARIL</name>
<gene>
    <name evidence="3" type="ORF">CIPAW_03G032200</name>
    <name evidence="4" type="ORF">I3842_03G026700</name>
</gene>
<dbReference type="AlphaFoldDB" id="A0A8T1QWD5"/>
<evidence type="ECO:0000313" key="5">
    <source>
        <dbReference type="Proteomes" id="UP000811609"/>
    </source>
</evidence>
<proteinExistence type="predicted"/>
<dbReference type="EMBL" id="CM031811">
    <property type="protein sequence ID" value="KAG6659398.1"/>
    <property type="molecule type" value="Genomic_DNA"/>
</dbReference>
<evidence type="ECO:0008006" key="6">
    <source>
        <dbReference type="Google" id="ProtNLM"/>
    </source>
</evidence>
<dbReference type="EMBL" id="CM031827">
    <property type="protein sequence ID" value="KAG6719827.1"/>
    <property type="molecule type" value="Genomic_DNA"/>
</dbReference>
<dbReference type="Proteomes" id="UP000811609">
    <property type="component" value="Chromosome 3"/>
</dbReference>
<keyword evidence="2" id="KW-1133">Transmembrane helix</keyword>
<keyword evidence="5" id="KW-1185">Reference proteome</keyword>
<feature type="region of interest" description="Disordered" evidence="1">
    <location>
        <begin position="71"/>
        <end position="96"/>
    </location>
</feature>